<dbReference type="RefSeq" id="WP_328739917.1">
    <property type="nucleotide sequence ID" value="NZ_CP108036.1"/>
</dbReference>
<protein>
    <recommendedName>
        <fullName evidence="3">Secreted protein</fullName>
    </recommendedName>
</protein>
<name>A0ABZ1QER3_9ACTN</name>
<proteinExistence type="predicted"/>
<evidence type="ECO:0008006" key="3">
    <source>
        <dbReference type="Google" id="ProtNLM"/>
    </source>
</evidence>
<evidence type="ECO:0000313" key="1">
    <source>
        <dbReference type="EMBL" id="WUN81125.1"/>
    </source>
</evidence>
<accession>A0ABZ1QER3</accession>
<reference evidence="1" key="1">
    <citation type="submission" date="2022-10" db="EMBL/GenBank/DDBJ databases">
        <title>The complete genomes of actinobacterial strains from the NBC collection.</title>
        <authorList>
            <person name="Joergensen T.S."/>
            <person name="Alvarez Arevalo M."/>
            <person name="Sterndorff E.B."/>
            <person name="Faurdal D."/>
            <person name="Vuksanovic O."/>
            <person name="Mourched A.-S."/>
            <person name="Charusanti P."/>
            <person name="Shaw S."/>
            <person name="Blin K."/>
            <person name="Weber T."/>
        </authorList>
    </citation>
    <scope>NUCLEOTIDE SEQUENCE</scope>
    <source>
        <strain evidence="1">NBC_00303</strain>
    </source>
</reference>
<dbReference type="EMBL" id="CP108036">
    <property type="protein sequence ID" value="WUN81125.1"/>
    <property type="molecule type" value="Genomic_DNA"/>
</dbReference>
<sequence length="109" mass="11739">MRPELPLLLLAVAALAVHLLQDIVSRRVHAVPLPRVTQAVPRGDWPANPGTGRHRRGAPEPDAWLACHTTSCAHLTTAHTRTPAGLVCDECGTPNQGVPVHNDTIEEEL</sequence>
<gene>
    <name evidence="1" type="ORF">OHA91_22945</name>
</gene>
<evidence type="ECO:0000313" key="2">
    <source>
        <dbReference type="Proteomes" id="UP001432312"/>
    </source>
</evidence>
<dbReference type="GeneID" id="95498956"/>
<organism evidence="1 2">
    <name type="scientific">Streptomyces erythrochromogenes</name>
    <dbReference type="NCBI Taxonomy" id="285574"/>
    <lineage>
        <taxon>Bacteria</taxon>
        <taxon>Bacillati</taxon>
        <taxon>Actinomycetota</taxon>
        <taxon>Actinomycetes</taxon>
        <taxon>Kitasatosporales</taxon>
        <taxon>Streptomycetaceae</taxon>
        <taxon>Streptomyces</taxon>
    </lineage>
</organism>
<dbReference type="Proteomes" id="UP001432312">
    <property type="component" value="Chromosome"/>
</dbReference>
<keyword evidence="2" id="KW-1185">Reference proteome</keyword>